<organism evidence="12 13">
    <name type="scientific">Microcystis aeruginosa NIES-44</name>
    <dbReference type="NCBI Taxonomy" id="449439"/>
    <lineage>
        <taxon>Bacteria</taxon>
        <taxon>Bacillati</taxon>
        <taxon>Cyanobacteriota</taxon>
        <taxon>Cyanophyceae</taxon>
        <taxon>Oscillatoriophycideae</taxon>
        <taxon>Chroococcales</taxon>
        <taxon>Microcystaceae</taxon>
        <taxon>Microcystis</taxon>
    </lineage>
</organism>
<dbReference type="PANTHER" id="PTHR34573">
    <property type="entry name" value="VKC DOMAIN-CONTAINING PROTEIN"/>
    <property type="match status" value="1"/>
</dbReference>
<dbReference type="AlphaFoldDB" id="A0A0A1VZS6"/>
<evidence type="ECO:0000256" key="9">
    <source>
        <dbReference type="ARBA" id="ARBA00023284"/>
    </source>
</evidence>
<comment type="caution">
    <text evidence="12">The sequence shown here is derived from an EMBL/GenBank/DDBJ whole genome shotgun (WGS) entry which is preliminary data.</text>
</comment>
<feature type="transmembrane region" description="Helical" evidence="10">
    <location>
        <begin position="107"/>
        <end position="129"/>
    </location>
</feature>
<dbReference type="CDD" id="cd02961">
    <property type="entry name" value="PDI_a_family"/>
    <property type="match status" value="1"/>
</dbReference>
<keyword evidence="8" id="KW-1015">Disulfide bond</keyword>
<evidence type="ECO:0000256" key="10">
    <source>
        <dbReference type="SAM" id="Phobius"/>
    </source>
</evidence>
<feature type="transmembrane region" description="Helical" evidence="10">
    <location>
        <begin position="65"/>
        <end position="86"/>
    </location>
</feature>
<dbReference type="GO" id="GO:0016020">
    <property type="term" value="C:membrane"/>
    <property type="evidence" value="ECO:0007669"/>
    <property type="project" value="UniProtKB-SubCell"/>
</dbReference>
<dbReference type="InterPro" id="IPR012932">
    <property type="entry name" value="VKOR"/>
</dbReference>
<keyword evidence="6" id="KW-0560">Oxidoreductase</keyword>
<dbReference type="InterPro" id="IPR044698">
    <property type="entry name" value="VKOR/LTO1"/>
</dbReference>
<dbReference type="SMART" id="SM00756">
    <property type="entry name" value="VKc"/>
    <property type="match status" value="1"/>
</dbReference>
<gene>
    <name evidence="12" type="ORF">N44_04177</name>
</gene>
<keyword evidence="7 10" id="KW-0472">Membrane</keyword>
<evidence type="ECO:0000256" key="5">
    <source>
        <dbReference type="ARBA" id="ARBA00022989"/>
    </source>
</evidence>
<dbReference type="PROSITE" id="PS51352">
    <property type="entry name" value="THIOREDOXIN_2"/>
    <property type="match status" value="1"/>
</dbReference>
<feature type="domain" description="Thioredoxin" evidence="11">
    <location>
        <begin position="203"/>
        <end position="328"/>
    </location>
</feature>
<protein>
    <recommendedName>
        <fullName evidence="11">Thioredoxin domain-containing protein</fullName>
    </recommendedName>
</protein>
<dbReference type="GO" id="GO:0048038">
    <property type="term" value="F:quinone binding"/>
    <property type="evidence" value="ECO:0007669"/>
    <property type="project" value="UniProtKB-KW"/>
</dbReference>
<feature type="transmembrane region" description="Helical" evidence="10">
    <location>
        <begin position="167"/>
        <end position="187"/>
    </location>
</feature>
<dbReference type="CDD" id="cd12916">
    <property type="entry name" value="VKOR_1"/>
    <property type="match status" value="1"/>
</dbReference>
<dbReference type="Gene3D" id="3.40.30.10">
    <property type="entry name" value="Glutaredoxin"/>
    <property type="match status" value="1"/>
</dbReference>
<evidence type="ECO:0000256" key="6">
    <source>
        <dbReference type="ARBA" id="ARBA00023002"/>
    </source>
</evidence>
<evidence type="ECO:0000256" key="7">
    <source>
        <dbReference type="ARBA" id="ARBA00023136"/>
    </source>
</evidence>
<comment type="subcellular location">
    <subcellularLocation>
        <location evidence="1">Membrane</location>
        <topology evidence="1">Multi-pass membrane protein</topology>
    </subcellularLocation>
</comment>
<evidence type="ECO:0000256" key="1">
    <source>
        <dbReference type="ARBA" id="ARBA00004141"/>
    </source>
</evidence>
<evidence type="ECO:0000256" key="4">
    <source>
        <dbReference type="ARBA" id="ARBA00022719"/>
    </source>
</evidence>
<proteinExistence type="inferred from homology"/>
<keyword evidence="5 10" id="KW-1133">Transmembrane helix</keyword>
<accession>A0A0A1VZS6</accession>
<keyword evidence="4" id="KW-0874">Quinone</keyword>
<dbReference type="Gene3D" id="1.20.1440.130">
    <property type="entry name" value="VKOR domain"/>
    <property type="match status" value="1"/>
</dbReference>
<evidence type="ECO:0000313" key="13">
    <source>
        <dbReference type="Proteomes" id="UP000030321"/>
    </source>
</evidence>
<feature type="transmembrane region" description="Helical" evidence="10">
    <location>
        <begin position="12"/>
        <end position="33"/>
    </location>
</feature>
<dbReference type="EMBL" id="BBPA01000070">
    <property type="protein sequence ID" value="GAL95322.1"/>
    <property type="molecule type" value="Genomic_DNA"/>
</dbReference>
<name>A0A0A1VZS6_MICAE</name>
<evidence type="ECO:0000256" key="3">
    <source>
        <dbReference type="ARBA" id="ARBA00022692"/>
    </source>
</evidence>
<evidence type="ECO:0000256" key="8">
    <source>
        <dbReference type="ARBA" id="ARBA00023157"/>
    </source>
</evidence>
<keyword evidence="3 10" id="KW-0812">Transmembrane</keyword>
<dbReference type="SUPFAM" id="SSF52833">
    <property type="entry name" value="Thioredoxin-like"/>
    <property type="match status" value="1"/>
</dbReference>
<evidence type="ECO:0000313" key="12">
    <source>
        <dbReference type="EMBL" id="GAL95322.1"/>
    </source>
</evidence>
<dbReference type="PANTHER" id="PTHR34573:SF1">
    <property type="entry name" value="VITAMIN K EPOXIDE REDUCTASE DOMAIN-CONTAINING PROTEIN"/>
    <property type="match status" value="1"/>
</dbReference>
<dbReference type="InterPro" id="IPR038354">
    <property type="entry name" value="VKOR_sf"/>
</dbReference>
<dbReference type="RefSeq" id="WP_045361717.1">
    <property type="nucleotide sequence ID" value="NZ_BBPA01000070.1"/>
</dbReference>
<sequence length="328" mass="35169">MRRRSVPWIHRYSRPLIGGVSIVGAILTGYLTITKLTGGAAACTAGASDGAGCSGVLNSPYATVFGLPLSLFGFLAYIAMAVFALSPLFINGETQKNLRKSLENNTWLLLLAGATAMAVFSGYLMYILATELKELCPYCITSALFALTLLILTIIGREWEGLGQIILPMVVVAMITFVGTLAVYAGVNSPTVAGGKEEITRPMTAATPPYGWEVTTVSGKAEIALAKHLKAIGAKEYGAFWCPHCYDQKQLFGKEAGEILKKEGVYIECDPQGVNGNPQACRDAGIKGFPTWIIKGQEYSGTQRLEKLAEVSGYTGPMNFKYTVPGRN</sequence>
<dbReference type="InterPro" id="IPR013766">
    <property type="entry name" value="Thioredoxin_domain"/>
</dbReference>
<feature type="transmembrane region" description="Helical" evidence="10">
    <location>
        <begin position="135"/>
        <end position="155"/>
    </location>
</feature>
<dbReference type="Pfam" id="PF07884">
    <property type="entry name" value="VKOR"/>
    <property type="match status" value="1"/>
</dbReference>
<keyword evidence="9" id="KW-0676">Redox-active center</keyword>
<reference evidence="13" key="1">
    <citation type="journal article" date="2015" name="Genome">
        <title>Whole Genome Sequence of the Non-Microcystin-Producing Microcystis aeruginosa Strain NIES-44.</title>
        <authorList>
            <person name="Okano K."/>
            <person name="Miyata N."/>
            <person name="Ozaki Y."/>
        </authorList>
    </citation>
    <scope>NUCLEOTIDE SEQUENCE [LARGE SCALE GENOMIC DNA]</scope>
    <source>
        <strain evidence="13">NIES-44</strain>
    </source>
</reference>
<evidence type="ECO:0000259" key="11">
    <source>
        <dbReference type="PROSITE" id="PS51352"/>
    </source>
</evidence>
<dbReference type="InterPro" id="IPR036249">
    <property type="entry name" value="Thioredoxin-like_sf"/>
</dbReference>
<evidence type="ECO:0000256" key="2">
    <source>
        <dbReference type="ARBA" id="ARBA00006214"/>
    </source>
</evidence>
<dbReference type="Proteomes" id="UP000030321">
    <property type="component" value="Unassembled WGS sequence"/>
</dbReference>
<comment type="similarity">
    <text evidence="2">Belongs to the VKOR family.</text>
</comment>
<dbReference type="GO" id="GO:0016491">
    <property type="term" value="F:oxidoreductase activity"/>
    <property type="evidence" value="ECO:0007669"/>
    <property type="project" value="UniProtKB-KW"/>
</dbReference>